<dbReference type="CDD" id="cd00090">
    <property type="entry name" value="HTH_ARSR"/>
    <property type="match status" value="1"/>
</dbReference>
<reference evidence="2 3" key="1">
    <citation type="submission" date="2017-09" db="EMBL/GenBank/DDBJ databases">
        <authorList>
            <person name="Lee N."/>
            <person name="Cho B.-K."/>
        </authorList>
    </citation>
    <scope>NUCLEOTIDE SEQUENCE [LARGE SCALE GENOMIC DNA]</scope>
    <source>
        <strain evidence="2 3">ATCC 27467</strain>
    </source>
</reference>
<dbReference type="AlphaFoldDB" id="A0A5P2UGZ3"/>
<evidence type="ECO:0000259" key="1">
    <source>
        <dbReference type="PROSITE" id="PS50987"/>
    </source>
</evidence>
<name>A0A5P2UGZ3_9ACTN</name>
<dbReference type="Proteomes" id="UP000326831">
    <property type="component" value="Chromosome"/>
</dbReference>
<gene>
    <name evidence="2" type="ORF">CP968_05070</name>
</gene>
<evidence type="ECO:0000313" key="3">
    <source>
        <dbReference type="Proteomes" id="UP000326831"/>
    </source>
</evidence>
<dbReference type="GO" id="GO:0003700">
    <property type="term" value="F:DNA-binding transcription factor activity"/>
    <property type="evidence" value="ECO:0007669"/>
    <property type="project" value="InterPro"/>
</dbReference>
<dbReference type="SUPFAM" id="SSF46785">
    <property type="entry name" value="Winged helix' DNA-binding domain"/>
    <property type="match status" value="1"/>
</dbReference>
<sequence>MGATRAHILLRIAALEAATTNDLVQELAVSAATVSHHTGVLRHSALITTERDGVSVHHALTPLGQSLLGAHGLPGRRRPPDGSR</sequence>
<dbReference type="PROSITE" id="PS50987">
    <property type="entry name" value="HTH_ARSR_2"/>
    <property type="match status" value="1"/>
</dbReference>
<dbReference type="SMART" id="SM00418">
    <property type="entry name" value="HTH_ARSR"/>
    <property type="match status" value="1"/>
</dbReference>
<dbReference type="Gene3D" id="1.10.10.10">
    <property type="entry name" value="Winged helix-like DNA-binding domain superfamily/Winged helix DNA-binding domain"/>
    <property type="match status" value="1"/>
</dbReference>
<dbReference type="InterPro" id="IPR011991">
    <property type="entry name" value="ArsR-like_HTH"/>
</dbReference>
<dbReference type="EMBL" id="CP023701">
    <property type="protein sequence ID" value="QEU77735.1"/>
    <property type="molecule type" value="Genomic_DNA"/>
</dbReference>
<dbReference type="InterPro" id="IPR001845">
    <property type="entry name" value="HTH_ArsR_DNA-bd_dom"/>
</dbReference>
<dbReference type="KEGG" id="ssub:CP968_05070"/>
<organism evidence="2 3">
    <name type="scientific">Streptomyces subrutilus</name>
    <dbReference type="NCBI Taxonomy" id="36818"/>
    <lineage>
        <taxon>Bacteria</taxon>
        <taxon>Bacillati</taxon>
        <taxon>Actinomycetota</taxon>
        <taxon>Actinomycetes</taxon>
        <taxon>Kitasatosporales</taxon>
        <taxon>Streptomycetaceae</taxon>
        <taxon>Streptomyces</taxon>
    </lineage>
</organism>
<feature type="domain" description="HTH arsR-type" evidence="1">
    <location>
        <begin position="1"/>
        <end position="80"/>
    </location>
</feature>
<accession>A0A5P2UGZ3</accession>
<protein>
    <submittedName>
        <fullName evidence="2">Transcriptional regulator</fullName>
    </submittedName>
</protein>
<dbReference type="InterPro" id="IPR036390">
    <property type="entry name" value="WH_DNA-bd_sf"/>
</dbReference>
<keyword evidence="3" id="KW-1185">Reference proteome</keyword>
<evidence type="ECO:0000313" key="2">
    <source>
        <dbReference type="EMBL" id="QEU77735.1"/>
    </source>
</evidence>
<dbReference type="InterPro" id="IPR036388">
    <property type="entry name" value="WH-like_DNA-bd_sf"/>
</dbReference>
<proteinExistence type="predicted"/>